<protein>
    <submittedName>
        <fullName evidence="1">Glycerophosphodiester phosphodiesterase family protein</fullName>
    </submittedName>
</protein>
<gene>
    <name evidence="1" type="ORF">E5990_05145</name>
</gene>
<reference evidence="1" key="1">
    <citation type="submission" date="2019-04" db="EMBL/GenBank/DDBJ databases">
        <title>Microbes associate with the intestines of laboratory mice.</title>
        <authorList>
            <person name="Navarre W."/>
            <person name="Wong E."/>
            <person name="Huang K.C."/>
            <person name="Tropini C."/>
            <person name="Ng K."/>
            <person name="Yu B."/>
        </authorList>
    </citation>
    <scope>NUCLEOTIDE SEQUENCE</scope>
    <source>
        <strain evidence="1">NM86_A22</strain>
    </source>
</reference>
<comment type="caution">
    <text evidence="1">The sequence shown here is derived from an EMBL/GenBank/DDBJ whole genome shotgun (WGS) entry which is preliminary data.</text>
</comment>
<proteinExistence type="predicted"/>
<dbReference type="EMBL" id="SSTG01000045">
    <property type="protein sequence ID" value="THG52524.1"/>
    <property type="molecule type" value="Genomic_DNA"/>
</dbReference>
<name>A0AC61S5N3_9BACT</name>
<sequence length="299" mass="33861">MKHILSICLLLISLVNIVAQTRVERIINEIKNPKSKYVLVALHRGDWRHYPENSLEGIESSINMGGDIIEIDLALSADSVLVLSHDRTIDRATTGKGLISELPYDSLKQVFLRDEYGNPTKFKMPTLREALNLCRDRIIVNVDKGYQYFELLQKLARELGVENQILLKGKSPVADVAAKFAETGSKMMYMPIIDILVPKGKDLFNEYKSVSQVPLAYEVCWDKMTPDVTDCFDYIVLSGSKLWVNTLWDSLNGGLTDDKAFNGDPEDVYGQLLKMGATMIQTDRPEFLLEYLRKKGLHD</sequence>
<dbReference type="Proteomes" id="UP000305401">
    <property type="component" value="Unassembled WGS sequence"/>
</dbReference>
<organism evidence="1 2">
    <name type="scientific">Muribaculum caecicola</name>
    <dbReference type="NCBI Taxonomy" id="3038144"/>
    <lineage>
        <taxon>Bacteria</taxon>
        <taxon>Pseudomonadati</taxon>
        <taxon>Bacteroidota</taxon>
        <taxon>Bacteroidia</taxon>
        <taxon>Bacteroidales</taxon>
        <taxon>Muribaculaceae</taxon>
        <taxon>Muribaculum</taxon>
    </lineage>
</organism>
<evidence type="ECO:0000313" key="2">
    <source>
        <dbReference type="Proteomes" id="UP000305401"/>
    </source>
</evidence>
<evidence type="ECO:0000313" key="1">
    <source>
        <dbReference type="EMBL" id="THG52524.1"/>
    </source>
</evidence>
<keyword evidence="2" id="KW-1185">Reference proteome</keyword>
<accession>A0AC61S5N3</accession>